<reference evidence="2 3" key="1">
    <citation type="submission" date="2019-10" db="EMBL/GenBank/DDBJ databases">
        <title>Extracellular Electron Transfer in a Candidatus Methanoperedens spp. Enrichment Culture.</title>
        <authorList>
            <person name="Berger S."/>
            <person name="Rangel Shaw D."/>
            <person name="Berben T."/>
            <person name="In 'T Zandt M."/>
            <person name="Frank J."/>
            <person name="Reimann J."/>
            <person name="Jetten M.S.M."/>
            <person name="Welte C.U."/>
        </authorList>
    </citation>
    <scope>NUCLEOTIDE SEQUENCE [LARGE SCALE GENOMIC DNA]</scope>
    <source>
        <strain evidence="2">SB12</strain>
    </source>
</reference>
<dbReference type="SUPFAM" id="SSF46955">
    <property type="entry name" value="Putative DNA-binding domain"/>
    <property type="match status" value="1"/>
</dbReference>
<dbReference type="Gene3D" id="1.10.1240.10">
    <property type="entry name" value="Methionine synthase domain"/>
    <property type="match status" value="1"/>
</dbReference>
<dbReference type="SMART" id="SM00422">
    <property type="entry name" value="HTH_MERR"/>
    <property type="match status" value="1"/>
</dbReference>
<gene>
    <name evidence="2" type="ORF">F9K24_08335</name>
</gene>
<proteinExistence type="predicted"/>
<protein>
    <submittedName>
        <fullName evidence="2">MerR family transcriptional regulator</fullName>
    </submittedName>
</protein>
<dbReference type="InterPro" id="IPR036594">
    <property type="entry name" value="Meth_synthase_dom"/>
</dbReference>
<dbReference type="Proteomes" id="UP000460298">
    <property type="component" value="Unassembled WGS sequence"/>
</dbReference>
<dbReference type="InterPro" id="IPR009061">
    <property type="entry name" value="DNA-bd_dom_put_sf"/>
</dbReference>
<dbReference type="EMBL" id="WBUI01000006">
    <property type="protein sequence ID" value="KAB2933347.1"/>
    <property type="molecule type" value="Genomic_DNA"/>
</dbReference>
<organism evidence="2 3">
    <name type="scientific">Leptonema illini</name>
    <dbReference type="NCBI Taxonomy" id="183"/>
    <lineage>
        <taxon>Bacteria</taxon>
        <taxon>Pseudomonadati</taxon>
        <taxon>Spirochaetota</taxon>
        <taxon>Spirochaetia</taxon>
        <taxon>Leptospirales</taxon>
        <taxon>Leptospiraceae</taxon>
        <taxon>Leptonema</taxon>
    </lineage>
</organism>
<accession>A0A833H2K5</accession>
<sequence>MGSQVATHPIEENGPIRTVHTPIIAQKGPKRKKNVKSYQKTFDYWTKRFYNGDVKFLIKDLSRLTGLSPARIRKWQERFQILAPVQGENGYHYYDNDDLRILLSLQERLAAGQRLKSIISLSREELLSSQVLFRDEEWSLLNAISRSEFRTLEGHFNNALESYSLPQWIRKSVHPAVMLTGEAWSKGILSVADEHAFSHWLRGYILSRVEWLQSNQTPLWLVTSFPGDEHELGALLHYARLLYYRVPVRFCGMLPEEHLIKELQKEQYRSVSVSVVIPRKREEIERLRNRIKEETGVRHVHFGGYGYKRTLSLKD</sequence>
<dbReference type="GO" id="GO:0006355">
    <property type="term" value="P:regulation of DNA-templated transcription"/>
    <property type="evidence" value="ECO:0007669"/>
    <property type="project" value="InterPro"/>
</dbReference>
<dbReference type="InterPro" id="IPR000551">
    <property type="entry name" value="MerR-type_HTH_dom"/>
</dbReference>
<evidence type="ECO:0000313" key="3">
    <source>
        <dbReference type="Proteomes" id="UP000460298"/>
    </source>
</evidence>
<feature type="domain" description="HTH merR-type" evidence="1">
    <location>
        <begin position="56"/>
        <end position="125"/>
    </location>
</feature>
<dbReference type="Gene3D" id="3.40.50.280">
    <property type="entry name" value="Cobalamin-binding domain"/>
    <property type="match status" value="1"/>
</dbReference>
<evidence type="ECO:0000259" key="1">
    <source>
        <dbReference type="SMART" id="SM00422"/>
    </source>
</evidence>
<dbReference type="Gene3D" id="1.10.1660.10">
    <property type="match status" value="1"/>
</dbReference>
<name>A0A833H2K5_9LEPT</name>
<dbReference type="AlphaFoldDB" id="A0A833H2K5"/>
<comment type="caution">
    <text evidence="2">The sequence shown here is derived from an EMBL/GenBank/DDBJ whole genome shotgun (WGS) entry which is preliminary data.</text>
</comment>
<dbReference type="GO" id="GO:0003677">
    <property type="term" value="F:DNA binding"/>
    <property type="evidence" value="ECO:0007669"/>
    <property type="project" value="InterPro"/>
</dbReference>
<evidence type="ECO:0000313" key="2">
    <source>
        <dbReference type="EMBL" id="KAB2933347.1"/>
    </source>
</evidence>
<dbReference type="Pfam" id="PF13411">
    <property type="entry name" value="MerR_1"/>
    <property type="match status" value="1"/>
</dbReference>